<feature type="region of interest" description="Disordered" evidence="1">
    <location>
        <begin position="104"/>
        <end position="150"/>
    </location>
</feature>
<proteinExistence type="predicted"/>
<keyword evidence="3" id="KW-1185">Reference proteome</keyword>
<gene>
    <name evidence="2" type="ORF">EYF80_047566</name>
</gene>
<feature type="compositionally biased region" description="Basic and acidic residues" evidence="1">
    <location>
        <begin position="112"/>
        <end position="122"/>
    </location>
</feature>
<dbReference type="AlphaFoldDB" id="A0A4Z2FMN1"/>
<feature type="region of interest" description="Disordered" evidence="1">
    <location>
        <begin position="18"/>
        <end position="41"/>
    </location>
</feature>
<evidence type="ECO:0000313" key="3">
    <source>
        <dbReference type="Proteomes" id="UP000314294"/>
    </source>
</evidence>
<reference evidence="2 3" key="1">
    <citation type="submission" date="2019-03" db="EMBL/GenBank/DDBJ databases">
        <title>First draft genome of Liparis tanakae, snailfish: a comprehensive survey of snailfish specific genes.</title>
        <authorList>
            <person name="Kim W."/>
            <person name="Song I."/>
            <person name="Jeong J.-H."/>
            <person name="Kim D."/>
            <person name="Kim S."/>
            <person name="Ryu S."/>
            <person name="Song J.Y."/>
            <person name="Lee S.K."/>
        </authorList>
    </citation>
    <scope>NUCLEOTIDE SEQUENCE [LARGE SCALE GENOMIC DNA]</scope>
    <source>
        <tissue evidence="2">Muscle</tissue>
    </source>
</reference>
<name>A0A4Z2FMN1_9TELE</name>
<organism evidence="2 3">
    <name type="scientific">Liparis tanakae</name>
    <name type="common">Tanaka's snailfish</name>
    <dbReference type="NCBI Taxonomy" id="230148"/>
    <lineage>
        <taxon>Eukaryota</taxon>
        <taxon>Metazoa</taxon>
        <taxon>Chordata</taxon>
        <taxon>Craniata</taxon>
        <taxon>Vertebrata</taxon>
        <taxon>Euteleostomi</taxon>
        <taxon>Actinopterygii</taxon>
        <taxon>Neopterygii</taxon>
        <taxon>Teleostei</taxon>
        <taxon>Neoteleostei</taxon>
        <taxon>Acanthomorphata</taxon>
        <taxon>Eupercaria</taxon>
        <taxon>Perciformes</taxon>
        <taxon>Cottioidei</taxon>
        <taxon>Cottales</taxon>
        <taxon>Liparidae</taxon>
        <taxon>Liparis</taxon>
    </lineage>
</organism>
<protein>
    <submittedName>
        <fullName evidence="2">Uncharacterized protein</fullName>
    </submittedName>
</protein>
<dbReference type="Proteomes" id="UP000314294">
    <property type="component" value="Unassembled WGS sequence"/>
</dbReference>
<evidence type="ECO:0000256" key="1">
    <source>
        <dbReference type="SAM" id="MobiDB-lite"/>
    </source>
</evidence>
<feature type="compositionally biased region" description="Polar residues" evidence="1">
    <location>
        <begin position="23"/>
        <end position="34"/>
    </location>
</feature>
<comment type="caution">
    <text evidence="2">The sequence shown here is derived from an EMBL/GenBank/DDBJ whole genome shotgun (WGS) entry which is preliminary data.</text>
</comment>
<evidence type="ECO:0000313" key="2">
    <source>
        <dbReference type="EMBL" id="TNN42271.1"/>
    </source>
</evidence>
<accession>A0A4Z2FMN1</accession>
<dbReference type="EMBL" id="SRLO01001049">
    <property type="protein sequence ID" value="TNN42271.1"/>
    <property type="molecule type" value="Genomic_DNA"/>
</dbReference>
<sequence length="150" mass="16329">MWDRADAHTAIGRLICGGGTGSHDGSPSVSSQHIASSLAAAEEPLSKAPSTLWSHQREQVQIQRLRPFFQRHRHTKTGSREDECVYVLTVTLYSDGMCKLLKCKRRQRGNKGTREQGNRKNSEPLSSGSPASEAGAVLPPSGGKNEDSFL</sequence>